<reference evidence="4" key="2">
    <citation type="submission" date="2020-09" db="EMBL/GenBank/DDBJ databases">
        <authorList>
            <person name="Sun Q."/>
            <person name="Ohkuma M."/>
        </authorList>
    </citation>
    <scope>NUCLEOTIDE SEQUENCE</scope>
    <source>
        <strain evidence="4">JCM 19018</strain>
    </source>
</reference>
<keyword evidence="1 2" id="KW-0597">Phosphoprotein</keyword>
<dbReference type="GO" id="GO:0000160">
    <property type="term" value="P:phosphorelay signal transduction system"/>
    <property type="evidence" value="ECO:0007669"/>
    <property type="project" value="InterPro"/>
</dbReference>
<sequence length="134" mass="15202">MSSSAQDTIRVLHVDDEPDLLALTDEFLEREEESFNVIVATDASECLDIIHDHKPDCVISDFDMPGIDGCELLQITRMQYPELPFIFFTSRDSETVIPDAVAVGITDYVEKEATPEQYELLADRIRSVIQAHRE</sequence>
<dbReference type="CDD" id="cd00156">
    <property type="entry name" value="REC"/>
    <property type="match status" value="1"/>
</dbReference>
<accession>A0A830EXQ7</accession>
<comment type="caution">
    <text evidence="4">The sequence shown here is derived from an EMBL/GenBank/DDBJ whole genome shotgun (WGS) entry which is preliminary data.</text>
</comment>
<dbReference type="InterPro" id="IPR001789">
    <property type="entry name" value="Sig_transdc_resp-reg_receiver"/>
</dbReference>
<feature type="modified residue" description="4-aspartylphosphate" evidence="2">
    <location>
        <position position="61"/>
    </location>
</feature>
<dbReference type="PANTHER" id="PTHR44591">
    <property type="entry name" value="STRESS RESPONSE REGULATOR PROTEIN 1"/>
    <property type="match status" value="1"/>
</dbReference>
<organism evidence="4 5">
    <name type="scientific">Haloarcula sebkhae</name>
    <dbReference type="NCBI Taxonomy" id="932660"/>
    <lineage>
        <taxon>Archaea</taxon>
        <taxon>Methanobacteriati</taxon>
        <taxon>Methanobacteriota</taxon>
        <taxon>Stenosarchaea group</taxon>
        <taxon>Halobacteria</taxon>
        <taxon>Halobacteriales</taxon>
        <taxon>Haloarculaceae</taxon>
        <taxon>Haloarcula</taxon>
    </lineage>
</organism>
<feature type="domain" description="Response regulatory" evidence="3">
    <location>
        <begin position="10"/>
        <end position="126"/>
    </location>
</feature>
<dbReference type="InterPro" id="IPR011006">
    <property type="entry name" value="CheY-like_superfamily"/>
</dbReference>
<evidence type="ECO:0000313" key="4">
    <source>
        <dbReference type="EMBL" id="GGK85352.1"/>
    </source>
</evidence>
<evidence type="ECO:0000256" key="2">
    <source>
        <dbReference type="PROSITE-ProRule" id="PRU00169"/>
    </source>
</evidence>
<name>A0A830EXQ7_9EURY</name>
<protein>
    <recommendedName>
        <fullName evidence="3">Response regulatory domain-containing protein</fullName>
    </recommendedName>
</protein>
<dbReference type="Pfam" id="PF00072">
    <property type="entry name" value="Response_reg"/>
    <property type="match status" value="1"/>
</dbReference>
<dbReference type="RefSeq" id="WP_004592128.1">
    <property type="nucleotide sequence ID" value="NZ_BMPD01000015.1"/>
</dbReference>
<dbReference type="AlphaFoldDB" id="A0A830EXQ7"/>
<dbReference type="PANTHER" id="PTHR44591:SF3">
    <property type="entry name" value="RESPONSE REGULATORY DOMAIN-CONTAINING PROTEIN"/>
    <property type="match status" value="1"/>
</dbReference>
<dbReference type="InterPro" id="IPR050595">
    <property type="entry name" value="Bact_response_regulator"/>
</dbReference>
<dbReference type="OrthoDB" id="8127at2157"/>
<evidence type="ECO:0000313" key="5">
    <source>
        <dbReference type="Proteomes" id="UP000614221"/>
    </source>
</evidence>
<reference evidence="4" key="1">
    <citation type="journal article" date="2014" name="Int. J. Syst. Evol. Microbiol.">
        <title>Complete genome sequence of Corynebacterium casei LMG S-19264T (=DSM 44701T), isolated from a smear-ripened cheese.</title>
        <authorList>
            <consortium name="US DOE Joint Genome Institute (JGI-PGF)"/>
            <person name="Walter F."/>
            <person name="Albersmeier A."/>
            <person name="Kalinowski J."/>
            <person name="Ruckert C."/>
        </authorList>
    </citation>
    <scope>NUCLEOTIDE SEQUENCE</scope>
    <source>
        <strain evidence="4">JCM 19018</strain>
    </source>
</reference>
<dbReference type="EMBL" id="BMPD01000015">
    <property type="protein sequence ID" value="GGK85352.1"/>
    <property type="molecule type" value="Genomic_DNA"/>
</dbReference>
<evidence type="ECO:0000259" key="3">
    <source>
        <dbReference type="PROSITE" id="PS50110"/>
    </source>
</evidence>
<dbReference type="SMART" id="SM00448">
    <property type="entry name" value="REC"/>
    <property type="match status" value="1"/>
</dbReference>
<dbReference type="SUPFAM" id="SSF52172">
    <property type="entry name" value="CheY-like"/>
    <property type="match status" value="1"/>
</dbReference>
<evidence type="ECO:0000256" key="1">
    <source>
        <dbReference type="ARBA" id="ARBA00022553"/>
    </source>
</evidence>
<proteinExistence type="predicted"/>
<dbReference type="Gene3D" id="3.40.50.2300">
    <property type="match status" value="1"/>
</dbReference>
<dbReference type="PROSITE" id="PS50110">
    <property type="entry name" value="RESPONSE_REGULATORY"/>
    <property type="match status" value="1"/>
</dbReference>
<dbReference type="Proteomes" id="UP000614221">
    <property type="component" value="Unassembled WGS sequence"/>
</dbReference>
<gene>
    <name evidence="4" type="ORF">GCM10009067_41860</name>
</gene>